<comment type="subunit">
    <text evidence="17">Forms a heterotetramer with UvrB during the search for lesions.</text>
</comment>
<comment type="caution">
    <text evidence="20">The sequence shown here is derived from an EMBL/GenBank/DDBJ whole genome shotgun (WGS) entry which is preliminary data.</text>
</comment>
<feature type="compositionally biased region" description="Polar residues" evidence="18">
    <location>
        <begin position="248"/>
        <end position="262"/>
    </location>
</feature>
<feature type="compositionally biased region" description="Basic and acidic residues" evidence="18">
    <location>
        <begin position="263"/>
        <end position="278"/>
    </location>
</feature>
<dbReference type="GO" id="GO:0003677">
    <property type="term" value="F:DNA binding"/>
    <property type="evidence" value="ECO:0007669"/>
    <property type="project" value="UniProtKB-UniRule"/>
</dbReference>
<dbReference type="HAMAP" id="MF_00205">
    <property type="entry name" value="UvrA"/>
    <property type="match status" value="1"/>
</dbReference>
<dbReference type="InterPro" id="IPR003439">
    <property type="entry name" value="ABC_transporter-like_ATP-bd"/>
</dbReference>
<evidence type="ECO:0000256" key="3">
    <source>
        <dbReference type="ARBA" id="ARBA00022723"/>
    </source>
</evidence>
<dbReference type="GO" id="GO:0005737">
    <property type="term" value="C:cytoplasm"/>
    <property type="evidence" value="ECO:0007669"/>
    <property type="project" value="UniProtKB-SubCell"/>
</dbReference>
<keyword evidence="10 17" id="KW-0067">ATP-binding</keyword>
<dbReference type="Proteomes" id="UP000176915">
    <property type="component" value="Unassembled WGS sequence"/>
</dbReference>
<keyword evidence="12 17" id="KW-0238">DNA-binding</keyword>
<feature type="binding site" evidence="17">
    <location>
        <begin position="685"/>
        <end position="692"/>
    </location>
    <ligand>
        <name>ATP</name>
        <dbReference type="ChEBI" id="CHEBI:30616"/>
    </ligand>
</feature>
<evidence type="ECO:0000256" key="12">
    <source>
        <dbReference type="ARBA" id="ARBA00023125"/>
    </source>
</evidence>
<keyword evidence="8 17" id="KW-0863">Zinc-finger</keyword>
<keyword evidence="9 17" id="KW-0862">Zinc</keyword>
<dbReference type="GO" id="GO:0016887">
    <property type="term" value="F:ATP hydrolysis activity"/>
    <property type="evidence" value="ECO:0007669"/>
    <property type="project" value="InterPro"/>
</dbReference>
<dbReference type="Gene3D" id="3.30.1490.20">
    <property type="entry name" value="ATP-grasp fold, A domain"/>
    <property type="match status" value="1"/>
</dbReference>
<keyword evidence="13 17" id="KW-0234">DNA repair</keyword>
<keyword evidence="17" id="KW-0742">SOS response</keyword>
<keyword evidence="7 17" id="KW-0228">DNA excision</keyword>
<dbReference type="NCBIfam" id="TIGR00630">
    <property type="entry name" value="uvra"/>
    <property type="match status" value="1"/>
</dbReference>
<evidence type="ECO:0000256" key="9">
    <source>
        <dbReference type="ARBA" id="ARBA00022833"/>
    </source>
</evidence>
<evidence type="ECO:0000256" key="8">
    <source>
        <dbReference type="ARBA" id="ARBA00022771"/>
    </source>
</evidence>
<dbReference type="Pfam" id="PF17760">
    <property type="entry name" value="UvrA_inter"/>
    <property type="match status" value="1"/>
</dbReference>
<evidence type="ECO:0000256" key="7">
    <source>
        <dbReference type="ARBA" id="ARBA00022769"/>
    </source>
</evidence>
<dbReference type="InterPro" id="IPR041102">
    <property type="entry name" value="UvrA_inter"/>
</dbReference>
<organism evidence="20 21">
    <name type="scientific">Candidatus Falkowbacteria bacterium RIFCSPLOWO2_12_FULL_45_13</name>
    <dbReference type="NCBI Taxonomy" id="1797991"/>
    <lineage>
        <taxon>Bacteria</taxon>
        <taxon>Candidatus Falkowiibacteriota</taxon>
    </lineage>
</organism>
<dbReference type="GO" id="GO:0009432">
    <property type="term" value="P:SOS response"/>
    <property type="evidence" value="ECO:0007669"/>
    <property type="project" value="UniProtKB-UniRule"/>
</dbReference>
<comment type="function">
    <text evidence="17">The UvrABC repair system catalyzes the recognition and processing of DNA lesions. UvrA is an ATPase and a DNA-binding protein. A damage recognition complex composed of 2 UvrA and 2 UvrB subunits scans DNA for abnormalities. When the presence of a lesion has been verified by UvrB, the UvrA molecules dissociate.</text>
</comment>
<feature type="binding site" evidence="17">
    <location>
        <begin position="31"/>
        <end position="38"/>
    </location>
    <ligand>
        <name>ATP</name>
        <dbReference type="ChEBI" id="CHEBI:30616"/>
    </ligand>
</feature>
<dbReference type="NCBIfam" id="NF001503">
    <property type="entry name" value="PRK00349.1"/>
    <property type="match status" value="1"/>
</dbReference>
<dbReference type="InterPro" id="IPR013815">
    <property type="entry name" value="ATP_grasp_subdomain_1"/>
</dbReference>
<feature type="region of interest" description="Disordered" evidence="18">
    <location>
        <begin position="248"/>
        <end position="278"/>
    </location>
</feature>
<protein>
    <recommendedName>
        <fullName evidence="15 17">UvrABC system protein A</fullName>
        <shortName evidence="17">UvrA protein</shortName>
    </recommendedName>
    <alternativeName>
        <fullName evidence="16 17">Excinuclease ABC subunit A</fullName>
    </alternativeName>
</protein>
<feature type="zinc finger region" description="C4-type" evidence="17">
    <location>
        <begin position="784"/>
        <end position="810"/>
    </location>
</feature>
<evidence type="ECO:0000256" key="15">
    <source>
        <dbReference type="ARBA" id="ARBA00039316"/>
    </source>
</evidence>
<evidence type="ECO:0000259" key="19">
    <source>
        <dbReference type="PROSITE" id="PS50893"/>
    </source>
</evidence>
<keyword evidence="11 17" id="KW-0267">Excision nuclease</keyword>
<dbReference type="PROSITE" id="PS50893">
    <property type="entry name" value="ABC_TRANSPORTER_2"/>
    <property type="match status" value="1"/>
</dbReference>
<sequence>MNSIKIKGARVHNLKNIDVEIPRDRLVVITGLSGSGKSSLAFDTIYAEGQRRYVESLSAYARQFIGLMDKPDVDSIEGLSPAISIDQKSTSHNPRSTVGTITEIYDYLRLLYARIGRPHCPVCGQPIKPMSLDEIVGQITANFLNREIIILAPIIKDKKGEHKSIIDGVSKAGYSCLRFDKIIYALEEFEDLNVDKQKKHSVEIVIDRLKVGVNGRLPDKEDLARLSENVEKALEYGDGLVTIMPQSLAGNLNDKSPTQNQIENRKSPPEADPPPAEKIENSKEITYSKLLACPKCDISLPELEPRNFSFNSPHGACPECAGLGTKLEIDSKLIISPNLTIAQGAIRPWAHSPATGQGWLVRILGTVALAHGFDLNTPVKNLTKKQLDIVLYGSGEKNYNVDYQSDRFSGELTTDFEGVIPNLEKRFQQTESDYVRREIEQYMRVLICPTCQGKRLKAEILAVKLAGESIYDLTAKTIDQTKKFFSWLDDCPDLTGREKKIGARIVKEIVARLAFLSNVGLDYLTLARSANTLSGGEAQRIRLATQIGSALMGVIYILDEPSIGLHQRDNHKLIGTLKKLRDLGNTVIVVEHDEATMLSADWLVDVGPGAGEHGGQIVAVGTPAQIKKTARSLTGQYLSGRKTIPAPAKFRPGNGQSLTIIGAGEHNLKNLNVEFPLGLLLAITGVSGSGKSTLMTDILAKALNQKLYRAKEAPGRHDRIDGLEQIDKVINIDQSPIGRTPRSNPATYTGAFTPIRDLFASLPEAKIRGYRAGRFSFNVPGGRCEACGGDGLVKIEMQFLPDIYVECDVCHSRRYNQEVLEIHYGGHLAGGAGKNISEVLNLTVEEALNLFKNIPAVEQKLSALSQVGLSYIKLGQSATTLSGGEAQRIKLAAELSRRATGKTLYILDEPTTGLHFDDIRKLLQVLNQLVDKGNTVLIIEHNLDVIKSVDWIIDLGPEGGDKGGYIVAQGTPREVAKNKKSYTGQYLAKVLKNKKLKT</sequence>
<feature type="domain" description="ABC transporter" evidence="19">
    <location>
        <begin position="653"/>
        <end position="988"/>
    </location>
</feature>
<dbReference type="GO" id="GO:0009380">
    <property type="term" value="C:excinuclease repair complex"/>
    <property type="evidence" value="ECO:0007669"/>
    <property type="project" value="InterPro"/>
</dbReference>
<dbReference type="Gene3D" id="1.20.1580.10">
    <property type="entry name" value="ABC transporter ATPase like domain"/>
    <property type="match status" value="3"/>
</dbReference>
<evidence type="ECO:0000256" key="14">
    <source>
        <dbReference type="ARBA" id="ARBA00038000"/>
    </source>
</evidence>
<evidence type="ECO:0000313" key="21">
    <source>
        <dbReference type="Proteomes" id="UP000176915"/>
    </source>
</evidence>
<keyword evidence="4 17" id="KW-0677">Repeat</keyword>
<dbReference type="PROSITE" id="PS00211">
    <property type="entry name" value="ABC_TRANSPORTER_1"/>
    <property type="match status" value="2"/>
</dbReference>
<dbReference type="Pfam" id="PF00005">
    <property type="entry name" value="ABC_tran"/>
    <property type="match status" value="1"/>
</dbReference>
<keyword evidence="5 17" id="KW-0547">Nucleotide-binding</keyword>
<dbReference type="SUPFAM" id="SSF52540">
    <property type="entry name" value="P-loop containing nucleoside triphosphate hydrolases"/>
    <property type="match status" value="2"/>
</dbReference>
<dbReference type="EMBL" id="MFFY01000053">
    <property type="protein sequence ID" value="OGF30358.1"/>
    <property type="molecule type" value="Genomic_DNA"/>
</dbReference>
<evidence type="ECO:0000256" key="10">
    <source>
        <dbReference type="ARBA" id="ARBA00022840"/>
    </source>
</evidence>
<evidence type="ECO:0000256" key="5">
    <source>
        <dbReference type="ARBA" id="ARBA00022741"/>
    </source>
</evidence>
<dbReference type="Pfam" id="PF17755">
    <property type="entry name" value="UvrA_DNA-bind"/>
    <property type="match status" value="1"/>
</dbReference>
<evidence type="ECO:0000256" key="17">
    <source>
        <dbReference type="HAMAP-Rule" id="MF_00205"/>
    </source>
</evidence>
<comment type="subcellular location">
    <subcellularLocation>
        <location evidence="1 17">Cytoplasm</location>
    </subcellularLocation>
</comment>
<dbReference type="CDD" id="cd03271">
    <property type="entry name" value="ABC_UvrA_II"/>
    <property type="match status" value="1"/>
</dbReference>
<dbReference type="AlphaFoldDB" id="A0A1F5SUE4"/>
<dbReference type="GO" id="GO:0009381">
    <property type="term" value="F:excinuclease ABC activity"/>
    <property type="evidence" value="ECO:0007669"/>
    <property type="project" value="UniProtKB-UniRule"/>
</dbReference>
<keyword evidence="2 17" id="KW-0963">Cytoplasm</keyword>
<comment type="similarity">
    <text evidence="14 17">Belongs to the ABC transporter superfamily. UvrA family.</text>
</comment>
<evidence type="ECO:0000256" key="13">
    <source>
        <dbReference type="ARBA" id="ARBA00023204"/>
    </source>
</evidence>
<dbReference type="InterPro" id="IPR017871">
    <property type="entry name" value="ABC_transporter-like_CS"/>
</dbReference>
<evidence type="ECO:0000313" key="20">
    <source>
        <dbReference type="EMBL" id="OGF30358.1"/>
    </source>
</evidence>
<name>A0A1F5SUE4_9BACT</name>
<evidence type="ECO:0000256" key="1">
    <source>
        <dbReference type="ARBA" id="ARBA00004496"/>
    </source>
</evidence>
<dbReference type="InterPro" id="IPR027417">
    <property type="entry name" value="P-loop_NTPase"/>
</dbReference>
<dbReference type="Gene3D" id="3.30.190.20">
    <property type="match status" value="1"/>
</dbReference>
<dbReference type="CDD" id="cd03270">
    <property type="entry name" value="ABC_UvrA_I"/>
    <property type="match status" value="1"/>
</dbReference>
<evidence type="ECO:0000256" key="18">
    <source>
        <dbReference type="SAM" id="MobiDB-lite"/>
    </source>
</evidence>
<evidence type="ECO:0000256" key="16">
    <source>
        <dbReference type="ARBA" id="ARBA00042156"/>
    </source>
</evidence>
<evidence type="ECO:0000256" key="6">
    <source>
        <dbReference type="ARBA" id="ARBA00022763"/>
    </source>
</evidence>
<dbReference type="GO" id="GO:0005524">
    <property type="term" value="F:ATP binding"/>
    <property type="evidence" value="ECO:0007669"/>
    <property type="project" value="UniProtKB-UniRule"/>
</dbReference>
<evidence type="ECO:0000256" key="4">
    <source>
        <dbReference type="ARBA" id="ARBA00022737"/>
    </source>
</evidence>
<reference evidence="20 21" key="1">
    <citation type="journal article" date="2016" name="Nat. Commun.">
        <title>Thousands of microbial genomes shed light on interconnected biogeochemical processes in an aquifer system.</title>
        <authorList>
            <person name="Anantharaman K."/>
            <person name="Brown C.T."/>
            <person name="Hug L.A."/>
            <person name="Sharon I."/>
            <person name="Castelle C.J."/>
            <person name="Probst A.J."/>
            <person name="Thomas B.C."/>
            <person name="Singh A."/>
            <person name="Wilkins M.J."/>
            <person name="Karaoz U."/>
            <person name="Brodie E.L."/>
            <person name="Williams K.H."/>
            <person name="Hubbard S.S."/>
            <person name="Banfield J.F."/>
        </authorList>
    </citation>
    <scope>NUCLEOTIDE SEQUENCE [LARGE SCALE GENOMIC DNA]</scope>
</reference>
<dbReference type="InterPro" id="IPR041552">
    <property type="entry name" value="UvrA_DNA-bd"/>
</dbReference>
<dbReference type="GO" id="GO:0008270">
    <property type="term" value="F:zinc ion binding"/>
    <property type="evidence" value="ECO:0007669"/>
    <property type="project" value="UniProtKB-UniRule"/>
</dbReference>
<dbReference type="PANTHER" id="PTHR43152:SF3">
    <property type="entry name" value="UVRABC SYSTEM PROTEIN A"/>
    <property type="match status" value="1"/>
</dbReference>
<keyword evidence="6 17" id="KW-0227">DNA damage</keyword>
<proteinExistence type="inferred from homology"/>
<accession>A0A1F5SUE4</accession>
<keyword evidence="3 17" id="KW-0479">Metal-binding</keyword>
<dbReference type="GO" id="GO:0006289">
    <property type="term" value="P:nucleotide-excision repair"/>
    <property type="evidence" value="ECO:0007669"/>
    <property type="project" value="UniProtKB-UniRule"/>
</dbReference>
<gene>
    <name evidence="17" type="primary">uvrA</name>
    <name evidence="20" type="ORF">A3H09_01370</name>
</gene>
<dbReference type="InterPro" id="IPR004602">
    <property type="entry name" value="UvrA"/>
</dbReference>
<dbReference type="Gene3D" id="3.40.50.300">
    <property type="entry name" value="P-loop containing nucleotide triphosphate hydrolases"/>
    <property type="match status" value="3"/>
</dbReference>
<feature type="zinc finger region" description="C4-type" evidence="17">
    <location>
        <begin position="293"/>
        <end position="320"/>
    </location>
</feature>
<evidence type="ECO:0000256" key="2">
    <source>
        <dbReference type="ARBA" id="ARBA00022490"/>
    </source>
</evidence>
<evidence type="ECO:0000256" key="11">
    <source>
        <dbReference type="ARBA" id="ARBA00022881"/>
    </source>
</evidence>
<dbReference type="Gene3D" id="1.10.8.280">
    <property type="entry name" value="ABC transporter ATPase domain-like"/>
    <property type="match status" value="1"/>
</dbReference>
<dbReference type="PANTHER" id="PTHR43152">
    <property type="entry name" value="UVRABC SYSTEM PROTEIN A"/>
    <property type="match status" value="1"/>
</dbReference>